<dbReference type="Pfam" id="PF11891">
    <property type="entry name" value="RETICULATA-like"/>
    <property type="match status" value="1"/>
</dbReference>
<dbReference type="PANTHER" id="PTHR31620:SF15">
    <property type="entry name" value="PROTEIN RETICULATA-RELATED 2, CHLOROPLASTIC-RELATED"/>
    <property type="match status" value="1"/>
</dbReference>
<keyword evidence="5 10" id="KW-0812">Transmembrane</keyword>
<feature type="compositionally biased region" description="Gly residues" evidence="9">
    <location>
        <begin position="160"/>
        <end position="194"/>
    </location>
</feature>
<dbReference type="Proteomes" id="UP001633002">
    <property type="component" value="Unassembled WGS sequence"/>
</dbReference>
<gene>
    <name evidence="11" type="ORF">R1sor_026400</name>
</gene>
<keyword evidence="8 10" id="KW-0472">Membrane</keyword>
<evidence type="ECO:0000256" key="3">
    <source>
        <dbReference type="ARBA" id="ARBA00022528"/>
    </source>
</evidence>
<dbReference type="AlphaFoldDB" id="A0ABD3GD03"/>
<name>A0ABD3GD03_9MARC</name>
<evidence type="ECO:0000313" key="12">
    <source>
        <dbReference type="Proteomes" id="UP001633002"/>
    </source>
</evidence>
<organism evidence="11 12">
    <name type="scientific">Riccia sorocarpa</name>
    <dbReference type="NCBI Taxonomy" id="122646"/>
    <lineage>
        <taxon>Eukaryota</taxon>
        <taxon>Viridiplantae</taxon>
        <taxon>Streptophyta</taxon>
        <taxon>Embryophyta</taxon>
        <taxon>Marchantiophyta</taxon>
        <taxon>Marchantiopsida</taxon>
        <taxon>Marchantiidae</taxon>
        <taxon>Marchantiales</taxon>
        <taxon>Ricciaceae</taxon>
        <taxon>Riccia</taxon>
    </lineage>
</organism>
<feature type="region of interest" description="Disordered" evidence="9">
    <location>
        <begin position="104"/>
        <end position="194"/>
    </location>
</feature>
<dbReference type="GO" id="GO:0016020">
    <property type="term" value="C:membrane"/>
    <property type="evidence" value="ECO:0007669"/>
    <property type="project" value="UniProtKB-SubCell"/>
</dbReference>
<keyword evidence="12" id="KW-1185">Reference proteome</keyword>
<evidence type="ECO:0000256" key="8">
    <source>
        <dbReference type="ARBA" id="ARBA00023136"/>
    </source>
</evidence>
<keyword evidence="4" id="KW-0934">Plastid</keyword>
<feature type="transmembrane region" description="Helical" evidence="10">
    <location>
        <begin position="316"/>
        <end position="337"/>
    </location>
</feature>
<comment type="subcellular location">
    <subcellularLocation>
        <location evidence="1">Plastid</location>
        <location evidence="1">Chloroplast membrane</location>
        <topology evidence="1">Multi-pass membrane protein</topology>
    </subcellularLocation>
</comment>
<keyword evidence="3" id="KW-0150">Chloroplast</keyword>
<comment type="similarity">
    <text evidence="2">Belongs to the RETICULATA family.</text>
</comment>
<accession>A0ABD3GD03</accession>
<sequence>MIVQLLKDKIRSCSCTKKLGKKKKKKARGNNDRVIPEKTCGSLMAMAVTSCAGSLSSLGMFACSRSTKKSIRRSFSEFTPLSSSYRGKTSARVSVKSFTQQKVSAVGRGSQRNESGNGGLQVEDLLKSKDESRDRSVRIGAASSVPGISHVEPVLDEGDGGNGFGGGRGGGGGGGGGDGGNGGSEGSGPSNGGRSIGGGGIFSALLNGWRSRVQADPQFPFKVLTEEVIGVGACVLGDMASRPNFGLDELDLVFSTIVVGSILNFTLMYMLAPTSALGPVVKKLPGIFANCPTGHMFEVGPYSLLDRFGTFVYKGAQFAVVGFIAGLIGTFTSTSLLNARKKMDPNFVIQNEAPPTLLNAGTWAIHMGLSSNTRYQTINGLEFAMAKVLPPAVFKTLVFIIRGLNNVLGGTSFVILARITGSQPKEGTPPPKQITEEESSLEHEKTS</sequence>
<feature type="region of interest" description="Disordered" evidence="9">
    <location>
        <begin position="422"/>
        <end position="447"/>
    </location>
</feature>
<evidence type="ECO:0000256" key="7">
    <source>
        <dbReference type="ARBA" id="ARBA00022989"/>
    </source>
</evidence>
<evidence type="ECO:0000256" key="9">
    <source>
        <dbReference type="SAM" id="MobiDB-lite"/>
    </source>
</evidence>
<feature type="compositionally biased region" description="Basic and acidic residues" evidence="9">
    <location>
        <begin position="124"/>
        <end position="137"/>
    </location>
</feature>
<dbReference type="InterPro" id="IPR021825">
    <property type="entry name" value="RETICULATA-related"/>
</dbReference>
<dbReference type="EMBL" id="JBJQOH010000008">
    <property type="protein sequence ID" value="KAL3676452.1"/>
    <property type="molecule type" value="Genomic_DNA"/>
</dbReference>
<evidence type="ECO:0000256" key="6">
    <source>
        <dbReference type="ARBA" id="ARBA00022946"/>
    </source>
</evidence>
<evidence type="ECO:0000256" key="5">
    <source>
        <dbReference type="ARBA" id="ARBA00022692"/>
    </source>
</evidence>
<evidence type="ECO:0000256" key="4">
    <source>
        <dbReference type="ARBA" id="ARBA00022640"/>
    </source>
</evidence>
<proteinExistence type="inferred from homology"/>
<protein>
    <submittedName>
        <fullName evidence="11">Uncharacterized protein</fullName>
    </submittedName>
</protein>
<feature type="transmembrane region" description="Helical" evidence="10">
    <location>
        <begin position="252"/>
        <end position="272"/>
    </location>
</feature>
<comment type="caution">
    <text evidence="11">The sequence shown here is derived from an EMBL/GenBank/DDBJ whole genome shotgun (WGS) entry which is preliminary data.</text>
</comment>
<dbReference type="PANTHER" id="PTHR31620">
    <property type="entry name" value="PROTEIN RETICULATA-RELATED 2, CHLOROPLASTIC-RELATED"/>
    <property type="match status" value="1"/>
</dbReference>
<evidence type="ECO:0000313" key="11">
    <source>
        <dbReference type="EMBL" id="KAL3676452.1"/>
    </source>
</evidence>
<reference evidence="11 12" key="1">
    <citation type="submission" date="2024-09" db="EMBL/GenBank/DDBJ databases">
        <title>Chromosome-scale assembly of Riccia sorocarpa.</title>
        <authorList>
            <person name="Paukszto L."/>
        </authorList>
    </citation>
    <scope>NUCLEOTIDE SEQUENCE [LARGE SCALE GENOMIC DNA]</scope>
    <source>
        <strain evidence="11">LP-2024</strain>
        <tissue evidence="11">Aerial parts of the thallus</tissue>
    </source>
</reference>
<keyword evidence="6" id="KW-0809">Transit peptide</keyword>
<keyword evidence="7 10" id="KW-1133">Transmembrane helix</keyword>
<evidence type="ECO:0000256" key="1">
    <source>
        <dbReference type="ARBA" id="ARBA00004508"/>
    </source>
</evidence>
<evidence type="ECO:0000256" key="10">
    <source>
        <dbReference type="SAM" id="Phobius"/>
    </source>
</evidence>
<dbReference type="GO" id="GO:0009507">
    <property type="term" value="C:chloroplast"/>
    <property type="evidence" value="ECO:0007669"/>
    <property type="project" value="UniProtKB-SubCell"/>
</dbReference>
<evidence type="ECO:0000256" key="2">
    <source>
        <dbReference type="ARBA" id="ARBA00010793"/>
    </source>
</evidence>